<dbReference type="RefSeq" id="WP_143444549.1">
    <property type="nucleotide sequence ID" value="NZ_CAURXG010000001.1"/>
</dbReference>
<evidence type="ECO:0000313" key="1">
    <source>
        <dbReference type="EMBL" id="MSE20182.1"/>
    </source>
</evidence>
<dbReference type="EMBL" id="WKKY01000028">
    <property type="protein sequence ID" value="MSE20182.1"/>
    <property type="molecule type" value="Genomic_DNA"/>
</dbReference>
<sequence>MEHTILGWKVGISMLQIRFDEIGIQDLADRFPMIGSTGNFEKDLKRVADSYDLTVFKGGEMQVKGAIAILAASTTSQVFKNIVFAGKHEGLYFVLY</sequence>
<accession>A0A844ECZ6</accession>
<protein>
    <submittedName>
        <fullName evidence="1">Uncharacterized protein</fullName>
    </submittedName>
</protein>
<comment type="caution">
    <text evidence="1">The sequence shown here is derived from an EMBL/GenBank/DDBJ whole genome shotgun (WGS) entry which is preliminary data.</text>
</comment>
<name>A0A844ECZ6_9LACO</name>
<dbReference type="Proteomes" id="UP000491237">
    <property type="component" value="Unassembled WGS sequence"/>
</dbReference>
<organism evidence="1 2">
    <name type="scientific">Lentilactobacillus parabuchneri</name>
    <dbReference type="NCBI Taxonomy" id="152331"/>
    <lineage>
        <taxon>Bacteria</taxon>
        <taxon>Bacillati</taxon>
        <taxon>Bacillota</taxon>
        <taxon>Bacilli</taxon>
        <taxon>Lactobacillales</taxon>
        <taxon>Lactobacillaceae</taxon>
        <taxon>Lentilactobacillus</taxon>
    </lineage>
</organism>
<gene>
    <name evidence="1" type="ORF">GKC44_02690</name>
</gene>
<dbReference type="AlphaFoldDB" id="A0A844ECZ6"/>
<evidence type="ECO:0000313" key="2">
    <source>
        <dbReference type="Proteomes" id="UP000491237"/>
    </source>
</evidence>
<proteinExistence type="predicted"/>
<reference evidence="1 2" key="1">
    <citation type="submission" date="2019-11" db="EMBL/GenBank/DDBJ databases">
        <title>Draft Genome Sequence of Plant Growth-Promoting Rhizosphere-Associated Bacteria.</title>
        <authorList>
            <person name="Vasilyev I.Y."/>
            <person name="Radchenko V."/>
            <person name="Ilnitskaya E.V."/>
        </authorList>
    </citation>
    <scope>NUCLEOTIDE SEQUENCE [LARGE SCALE GENOMIC DNA]</scope>
    <source>
        <strain evidence="1 2">VRA_07sq_f</strain>
    </source>
</reference>